<name>A0ABN9VZV8_9DINO</name>
<accession>A0ABN9VZV8</accession>
<feature type="compositionally biased region" description="Basic and acidic residues" evidence="1">
    <location>
        <begin position="131"/>
        <end position="140"/>
    </location>
</feature>
<feature type="region of interest" description="Disordered" evidence="1">
    <location>
        <begin position="164"/>
        <end position="188"/>
    </location>
</feature>
<reference evidence="2" key="1">
    <citation type="submission" date="2023-10" db="EMBL/GenBank/DDBJ databases">
        <authorList>
            <person name="Chen Y."/>
            <person name="Shah S."/>
            <person name="Dougan E. K."/>
            <person name="Thang M."/>
            <person name="Chan C."/>
        </authorList>
    </citation>
    <scope>NUCLEOTIDE SEQUENCE [LARGE SCALE GENOMIC DNA]</scope>
</reference>
<feature type="region of interest" description="Disordered" evidence="1">
    <location>
        <begin position="70"/>
        <end position="97"/>
    </location>
</feature>
<protein>
    <submittedName>
        <fullName evidence="2">Uncharacterized protein</fullName>
    </submittedName>
</protein>
<evidence type="ECO:0000313" key="2">
    <source>
        <dbReference type="EMBL" id="CAK0878120.1"/>
    </source>
</evidence>
<dbReference type="EMBL" id="CAUYUJ010017815">
    <property type="protein sequence ID" value="CAK0878120.1"/>
    <property type="molecule type" value="Genomic_DNA"/>
</dbReference>
<dbReference type="Proteomes" id="UP001189429">
    <property type="component" value="Unassembled WGS sequence"/>
</dbReference>
<gene>
    <name evidence="2" type="ORF">PCOR1329_LOCUS61990</name>
</gene>
<keyword evidence="3" id="KW-1185">Reference proteome</keyword>
<feature type="compositionally biased region" description="Pro residues" evidence="1">
    <location>
        <begin position="167"/>
        <end position="188"/>
    </location>
</feature>
<feature type="compositionally biased region" description="Acidic residues" evidence="1">
    <location>
        <begin position="72"/>
        <end position="88"/>
    </location>
</feature>
<sequence>MVREELLGLLGGTEDCRDTQNVVGYDLAADDSGAIDALLSARDHCKAHQNGMPISQRPKPILAAEFLRRQEEDEGDDEDNQSDVEQEESNEKYNTYSNKDRWNAEYYDLAGDGSGESWRDGARWPRPRLPRVGERGCSRGAEEAAATCAAARSWQRARCCWQRPAPRRPTPEAPALGAPPPRPAARSS</sequence>
<proteinExistence type="predicted"/>
<organism evidence="2 3">
    <name type="scientific">Prorocentrum cordatum</name>
    <dbReference type="NCBI Taxonomy" id="2364126"/>
    <lineage>
        <taxon>Eukaryota</taxon>
        <taxon>Sar</taxon>
        <taxon>Alveolata</taxon>
        <taxon>Dinophyceae</taxon>
        <taxon>Prorocentrales</taxon>
        <taxon>Prorocentraceae</taxon>
        <taxon>Prorocentrum</taxon>
    </lineage>
</organism>
<evidence type="ECO:0000256" key="1">
    <source>
        <dbReference type="SAM" id="MobiDB-lite"/>
    </source>
</evidence>
<evidence type="ECO:0000313" key="3">
    <source>
        <dbReference type="Proteomes" id="UP001189429"/>
    </source>
</evidence>
<feature type="region of interest" description="Disordered" evidence="1">
    <location>
        <begin position="111"/>
        <end position="140"/>
    </location>
</feature>
<comment type="caution">
    <text evidence="2">The sequence shown here is derived from an EMBL/GenBank/DDBJ whole genome shotgun (WGS) entry which is preliminary data.</text>
</comment>